<reference evidence="2" key="2">
    <citation type="submission" date="2016-06" db="EMBL/GenBank/DDBJ databases">
        <authorList>
            <person name="Olsen C.W."/>
            <person name="Carey S."/>
            <person name="Hinshaw L."/>
            <person name="Karasin A.I."/>
        </authorList>
    </citation>
    <scope>NUCLEOTIDE SEQUENCE [LARGE SCALE GENOMIC DNA]</scope>
    <source>
        <strain evidence="2">PM4</strain>
    </source>
</reference>
<dbReference type="EMBL" id="LT671858">
    <property type="protein sequence ID" value="SIM61432.1"/>
    <property type="molecule type" value="Genomic_DNA"/>
</dbReference>
<reference evidence="1 4" key="1">
    <citation type="submission" date="2016-04" db="EMBL/GenBank/DDBJ databases">
        <authorList>
            <person name="Evans L.H."/>
            <person name="Alamgir A."/>
            <person name="Owens N."/>
            <person name="Weber N.D."/>
            <person name="Virtaneva K."/>
            <person name="Barbian K."/>
            <person name="Babar A."/>
            <person name="Rosenke K."/>
        </authorList>
    </citation>
    <scope>NUCLEOTIDE SEQUENCE [LARGE SCALE GENOMIC DNA]</scope>
    <source>
        <strain evidence="1">S5</strain>
        <strain evidence="4">S5(T) (JCM 30642 \VKM B-2941)</strain>
    </source>
</reference>
<dbReference type="GeneID" id="30927640"/>
<accession>A0A1N5UKY7</accession>
<dbReference type="STRING" id="1673428.CPM_1039"/>
<evidence type="ECO:0000313" key="1">
    <source>
        <dbReference type="EMBL" id="SIM61432.1"/>
    </source>
</evidence>
<dbReference type="RefSeq" id="WP_077076277.1">
    <property type="nucleotide sequence ID" value="NZ_LT719092.1"/>
</dbReference>
<dbReference type="Proteomes" id="UP000195607">
    <property type="component" value="Chromosome I"/>
</dbReference>
<keyword evidence="3" id="KW-1185">Reference proteome</keyword>
<proteinExistence type="predicted"/>
<gene>
    <name evidence="2" type="ORF">CPM_1039</name>
    <name evidence="1" type="ORF">CSP5_1023</name>
</gene>
<reference evidence="3" key="3">
    <citation type="submission" date="2016-06" db="EMBL/GenBank/DDBJ databases">
        <authorList>
            <person name="Toshchakov V.S."/>
        </authorList>
    </citation>
    <scope>NUCLEOTIDE SEQUENCE [LARGE SCALE GENOMIC DNA]</scope>
    <source>
        <strain>PM4 (JCM 30641</strain>
        <strain evidence="3">\VKM B-2940)</strain>
    </source>
</reference>
<evidence type="ECO:0000313" key="4">
    <source>
        <dbReference type="Proteomes" id="UP000195607"/>
    </source>
</evidence>
<sequence length="144" mass="16779">MKNRSDYMELSYIFYGKDTFIEFLNIIAQKHKQIYNSFPPEKLSSAVGGAFKSIKERGYFPYLKVVSGVGYEIKKHRKYNFTYFNNPELGVPKIPKKNEYAIKLLDIMPTFIEQPIIYEMAQKKIRCLDCKTVEQHGGTECSDP</sequence>
<evidence type="ECO:0000313" key="3">
    <source>
        <dbReference type="Proteomes" id="UP000187822"/>
    </source>
</evidence>
<protein>
    <submittedName>
        <fullName evidence="1">Uncharacterized protein</fullName>
    </submittedName>
</protein>
<dbReference type="AlphaFoldDB" id="A0A1N5UKY7"/>
<dbReference type="Proteomes" id="UP000187822">
    <property type="component" value="Chromosome I"/>
</dbReference>
<dbReference type="EMBL" id="LT719092">
    <property type="protein sequence ID" value="SJK84858.1"/>
    <property type="molecule type" value="Genomic_DNA"/>
</dbReference>
<dbReference type="KEGG" id="cdiv:CPM_1039"/>
<organism evidence="1 4">
    <name type="scientific">Cuniculiplasma divulgatum</name>
    <dbReference type="NCBI Taxonomy" id="1673428"/>
    <lineage>
        <taxon>Archaea</taxon>
        <taxon>Methanobacteriati</taxon>
        <taxon>Thermoplasmatota</taxon>
        <taxon>Thermoplasmata</taxon>
        <taxon>Thermoplasmatales</taxon>
        <taxon>Cuniculiplasmataceae</taxon>
        <taxon>Cuniculiplasma</taxon>
    </lineage>
</organism>
<evidence type="ECO:0000313" key="2">
    <source>
        <dbReference type="EMBL" id="SJK84858.1"/>
    </source>
</evidence>
<name>A0A1N5UKY7_9ARCH</name>